<comment type="similarity">
    <text evidence="1">Belongs to the aldehyde dehydrogenase family.</text>
</comment>
<dbReference type="PANTHER" id="PTHR43353">
    <property type="entry name" value="SUCCINATE-SEMIALDEHYDE DEHYDROGENASE, MITOCHONDRIAL"/>
    <property type="match status" value="1"/>
</dbReference>
<name>A0ABR7YVC1_9PSED</name>
<keyword evidence="2" id="KW-0560">Oxidoreductase</keyword>
<reference evidence="4 5" key="1">
    <citation type="journal article" date="2020" name="Insects">
        <title>Bacteria Belonging to Pseudomonas typographi sp. nov. from the Bark Beetle Ips typographus Have Genomic Potential to Aid in the Host Ecology.</title>
        <authorList>
            <person name="Peral-Aranega E."/>
            <person name="Saati-Santamaria Z."/>
            <person name="Kolarik M."/>
            <person name="Rivas R."/>
            <person name="Garcia-Fraile P."/>
        </authorList>
    </citation>
    <scope>NUCLEOTIDE SEQUENCE [LARGE SCALE GENOMIC DNA]</scope>
    <source>
        <strain evidence="4 5">CA3A</strain>
    </source>
</reference>
<organism evidence="4 5">
    <name type="scientific">Pseudomonas typographi</name>
    <dbReference type="NCBI Taxonomy" id="2715964"/>
    <lineage>
        <taxon>Bacteria</taxon>
        <taxon>Pseudomonadati</taxon>
        <taxon>Pseudomonadota</taxon>
        <taxon>Gammaproteobacteria</taxon>
        <taxon>Pseudomonadales</taxon>
        <taxon>Pseudomonadaceae</taxon>
        <taxon>Pseudomonas</taxon>
    </lineage>
</organism>
<evidence type="ECO:0000259" key="3">
    <source>
        <dbReference type="Pfam" id="PF00171"/>
    </source>
</evidence>
<dbReference type="InterPro" id="IPR015590">
    <property type="entry name" value="Aldehyde_DH_dom"/>
</dbReference>
<evidence type="ECO:0000313" key="5">
    <source>
        <dbReference type="Proteomes" id="UP000805841"/>
    </source>
</evidence>
<proteinExistence type="inferred from homology"/>
<dbReference type="InterPro" id="IPR050740">
    <property type="entry name" value="Aldehyde_DH_Superfamily"/>
</dbReference>
<dbReference type="InterPro" id="IPR016162">
    <property type="entry name" value="Ald_DH_N"/>
</dbReference>
<dbReference type="Gene3D" id="3.40.309.10">
    <property type="entry name" value="Aldehyde Dehydrogenase, Chain A, domain 2"/>
    <property type="match status" value="1"/>
</dbReference>
<keyword evidence="5" id="KW-1185">Reference proteome</keyword>
<dbReference type="CDD" id="cd07103">
    <property type="entry name" value="ALDH_F5_SSADH_GabD"/>
    <property type="match status" value="1"/>
</dbReference>
<comment type="caution">
    <text evidence="4">The sequence shown here is derived from an EMBL/GenBank/DDBJ whole genome shotgun (WGS) entry which is preliminary data.</text>
</comment>
<dbReference type="InterPro" id="IPR016161">
    <property type="entry name" value="Ald_DH/histidinol_DH"/>
</dbReference>
<dbReference type="SUPFAM" id="SSF53720">
    <property type="entry name" value="ALDH-like"/>
    <property type="match status" value="1"/>
</dbReference>
<dbReference type="Proteomes" id="UP000805841">
    <property type="component" value="Unassembled WGS sequence"/>
</dbReference>
<evidence type="ECO:0000313" key="4">
    <source>
        <dbReference type="EMBL" id="MBD1597154.1"/>
    </source>
</evidence>
<dbReference type="Gene3D" id="3.40.605.10">
    <property type="entry name" value="Aldehyde Dehydrogenase, Chain A, domain 1"/>
    <property type="match status" value="1"/>
</dbReference>
<dbReference type="Pfam" id="PF00171">
    <property type="entry name" value="Aldedh"/>
    <property type="match status" value="1"/>
</dbReference>
<dbReference type="RefSeq" id="WP_190416583.1">
    <property type="nucleotide sequence ID" value="NZ_JAAOCA010000001.1"/>
</dbReference>
<sequence length="483" mass="51625">MNAPAYPPLALFIDGQWLHDGRAGQPVYDPGTGAQLGELPHADDRDLEAALAAAYRAFGSWRLSSPMVRAQTLQRFAVLIGEQAETIARHLTLDQGKPLAEALGEVRFAAEHAQWHAEECRRLYGRVIPARDLRVQQSVVLEPVGVCAAFTPWNFPFSQALRKVCAALGAGCTLILKGPEDTPSAVMAIARLLQEAGLPDGCLNLVWGEPAHISRTLIGDPRVSKVSFTGSVPVGRQIAALAGQHLKRSTLELGGHAPVLVFDDADVEATADALAANKLRNAGQVCVSPSRFFVQCGVYERFLERFVPAIAAARIGHGLDEGVQMGPLCHGRRVEAMQSLVDDARQCGATLACGGERLGRQGHFFAPTVVHDAPAHCRLLHEEPFGPLAVVAPFKRFNDAIEQANALPYGLAAYVFSRDAARTHHAARALGAGMVSVNHFGLALPETPFGGINDSGHGSEGGSETFAGYLNTKFITQLDPLPC</sequence>
<evidence type="ECO:0000256" key="2">
    <source>
        <dbReference type="ARBA" id="ARBA00023002"/>
    </source>
</evidence>
<gene>
    <name evidence="4" type="ORF">HAQ05_00295</name>
</gene>
<protein>
    <submittedName>
        <fullName evidence="4">NAD-dependent succinate-semialdehyde dehydrogenase</fullName>
    </submittedName>
</protein>
<dbReference type="EMBL" id="JAAOCA010000001">
    <property type="protein sequence ID" value="MBD1597154.1"/>
    <property type="molecule type" value="Genomic_DNA"/>
</dbReference>
<feature type="domain" description="Aldehyde dehydrogenase" evidence="3">
    <location>
        <begin position="25"/>
        <end position="475"/>
    </location>
</feature>
<accession>A0ABR7YVC1</accession>
<dbReference type="PANTHER" id="PTHR43353:SF5">
    <property type="entry name" value="SUCCINATE-SEMIALDEHYDE DEHYDROGENASE, MITOCHONDRIAL"/>
    <property type="match status" value="1"/>
</dbReference>
<evidence type="ECO:0000256" key="1">
    <source>
        <dbReference type="ARBA" id="ARBA00009986"/>
    </source>
</evidence>
<dbReference type="InterPro" id="IPR016163">
    <property type="entry name" value="Ald_DH_C"/>
</dbReference>